<dbReference type="AlphaFoldDB" id="A0A370TDV5"/>
<protein>
    <submittedName>
        <fullName evidence="4">Uncharacterized protein</fullName>
    </submittedName>
</protein>
<evidence type="ECO:0000256" key="2">
    <source>
        <dbReference type="ARBA" id="ARBA00022857"/>
    </source>
</evidence>
<dbReference type="InterPro" id="IPR036291">
    <property type="entry name" value="NAD(P)-bd_dom_sf"/>
</dbReference>
<gene>
    <name evidence="4" type="ORF">BP5553_09083</name>
</gene>
<dbReference type="Proteomes" id="UP000254866">
    <property type="component" value="Unassembled WGS sequence"/>
</dbReference>
<evidence type="ECO:0000313" key="5">
    <source>
        <dbReference type="Proteomes" id="UP000254866"/>
    </source>
</evidence>
<dbReference type="SUPFAM" id="SSF51735">
    <property type="entry name" value="NAD(P)-binding Rossmann-fold domains"/>
    <property type="match status" value="1"/>
</dbReference>
<keyword evidence="2" id="KW-0521">NADP</keyword>
<dbReference type="EMBL" id="NPIC01000010">
    <property type="protein sequence ID" value="RDL32627.1"/>
    <property type="molecule type" value="Genomic_DNA"/>
</dbReference>
<dbReference type="STRING" id="2656787.A0A370TDV5"/>
<comment type="caution">
    <text evidence="4">The sequence shown here is derived from an EMBL/GenBank/DDBJ whole genome shotgun (WGS) entry which is preliminary data.</text>
</comment>
<evidence type="ECO:0000256" key="3">
    <source>
        <dbReference type="ARBA" id="ARBA00023002"/>
    </source>
</evidence>
<accession>A0A370TDV5</accession>
<dbReference type="Pfam" id="PF00106">
    <property type="entry name" value="adh_short"/>
    <property type="match status" value="1"/>
</dbReference>
<keyword evidence="3" id="KW-0560">Oxidoreductase</keyword>
<name>A0A370TDV5_9HELO</name>
<reference evidence="4 5" key="1">
    <citation type="journal article" date="2018" name="IMA Fungus">
        <title>IMA Genome-F 9: Draft genome sequence of Annulohypoxylon stygium, Aspergillus mulundensis, Berkeleyomyces basicola (syn. Thielaviopsis basicola), Ceratocystis smalleyi, two Cercospora beticola strains, Coleophoma cylindrospora, Fusarium fracticaudum, Phialophora cf. hyalina, and Morchella septimelata.</title>
        <authorList>
            <person name="Wingfield B.D."/>
            <person name="Bills G.F."/>
            <person name="Dong Y."/>
            <person name="Huang W."/>
            <person name="Nel W.J."/>
            <person name="Swalarsk-Parry B.S."/>
            <person name="Vaghefi N."/>
            <person name="Wilken P.M."/>
            <person name="An Z."/>
            <person name="de Beer Z.W."/>
            <person name="De Vos L."/>
            <person name="Chen L."/>
            <person name="Duong T.A."/>
            <person name="Gao Y."/>
            <person name="Hammerbacher A."/>
            <person name="Kikkert J.R."/>
            <person name="Li Y."/>
            <person name="Li H."/>
            <person name="Li K."/>
            <person name="Li Q."/>
            <person name="Liu X."/>
            <person name="Ma X."/>
            <person name="Naidoo K."/>
            <person name="Pethybridge S.J."/>
            <person name="Sun J."/>
            <person name="Steenkamp E.T."/>
            <person name="van der Nest M.A."/>
            <person name="van Wyk S."/>
            <person name="Wingfield M.J."/>
            <person name="Xiong C."/>
            <person name="Yue Q."/>
            <person name="Zhang X."/>
        </authorList>
    </citation>
    <scope>NUCLEOTIDE SEQUENCE [LARGE SCALE GENOMIC DNA]</scope>
    <source>
        <strain evidence="4 5">BP 5553</strain>
    </source>
</reference>
<evidence type="ECO:0000313" key="4">
    <source>
        <dbReference type="EMBL" id="RDL32627.1"/>
    </source>
</evidence>
<dbReference type="OrthoDB" id="542013at2759"/>
<evidence type="ECO:0000256" key="1">
    <source>
        <dbReference type="ARBA" id="ARBA00006484"/>
    </source>
</evidence>
<dbReference type="PANTHER" id="PTHR24320:SF252">
    <property type="entry name" value="DEHYDROGENASE_REDUCTASE FAMILY PROTEIN, PUTATIVE (AFU_ORTHOLOGUE AFUA_3G08550)-RELATED"/>
    <property type="match status" value="1"/>
</dbReference>
<sequence length="332" mass="36015">MPFLQPKLHPLPTGIDLKGRVAVITGASSGMGLEAARQLLVLNISTVILAVRNPSKAEGCRRQLLADSSVKKTNPNAEVKIMKVDMGDYTSVSTFADNLVADVPIIDYLLLNAGIGVIEFVKSPGGHESTAQVNYFSNVLLLAKILPHLEASSDKTGRAARVAWVGSRRHETPSWASKKPVKENETVISYLDNPENFGLATKYGDSKTLCAMFMYELAPRLNNDKVFIDMMCPGMVTTSMGSDLPIYIRAPVAVLRCIRGRTAEEGTWVVLNAALVANDGAHGRFLLDKDIQDKSAYIASPAGQKFEKQLWDETIAEIGKLATLPPAFASKI</sequence>
<dbReference type="GO" id="GO:0016491">
    <property type="term" value="F:oxidoreductase activity"/>
    <property type="evidence" value="ECO:0007669"/>
    <property type="project" value="UniProtKB-KW"/>
</dbReference>
<dbReference type="Gene3D" id="3.40.50.720">
    <property type="entry name" value="NAD(P)-binding Rossmann-like Domain"/>
    <property type="match status" value="1"/>
</dbReference>
<keyword evidence="5" id="KW-1185">Reference proteome</keyword>
<comment type="similarity">
    <text evidence="1">Belongs to the short-chain dehydrogenases/reductases (SDR) family.</text>
</comment>
<dbReference type="PRINTS" id="PR00081">
    <property type="entry name" value="GDHRDH"/>
</dbReference>
<dbReference type="GeneID" id="43601932"/>
<dbReference type="PANTHER" id="PTHR24320">
    <property type="entry name" value="RETINOL DEHYDROGENASE"/>
    <property type="match status" value="1"/>
</dbReference>
<organism evidence="4 5">
    <name type="scientific">Venustampulla echinocandica</name>
    <dbReference type="NCBI Taxonomy" id="2656787"/>
    <lineage>
        <taxon>Eukaryota</taxon>
        <taxon>Fungi</taxon>
        <taxon>Dikarya</taxon>
        <taxon>Ascomycota</taxon>
        <taxon>Pezizomycotina</taxon>
        <taxon>Leotiomycetes</taxon>
        <taxon>Helotiales</taxon>
        <taxon>Pleuroascaceae</taxon>
        <taxon>Venustampulla</taxon>
    </lineage>
</organism>
<dbReference type="RefSeq" id="XP_031866349.1">
    <property type="nucleotide sequence ID" value="XM_032017706.1"/>
</dbReference>
<dbReference type="InterPro" id="IPR002347">
    <property type="entry name" value="SDR_fam"/>
</dbReference>
<proteinExistence type="inferred from homology"/>